<name>A0A7R9I4Z5_9NEOP</name>
<gene>
    <name evidence="1" type="ORF">TBIB3V08_LOCUS8061</name>
</gene>
<dbReference type="EMBL" id="OD567478">
    <property type="protein sequence ID" value="CAD7445713.1"/>
    <property type="molecule type" value="Genomic_DNA"/>
</dbReference>
<protein>
    <submittedName>
        <fullName evidence="1">Uncharacterized protein</fullName>
    </submittedName>
</protein>
<evidence type="ECO:0000313" key="1">
    <source>
        <dbReference type="EMBL" id="CAD7445713.1"/>
    </source>
</evidence>
<accession>A0A7R9I4Z5</accession>
<sequence length="197" mass="22225">MLLTFVQEFRPVPVKLFSDSLMNFENVLNKTGLERFLANHRLRYTSADVPGGGVTLPVWGATRDKTPDRRVRVLGGCRSAQGTARIHDPTQSYFQAPLVSTTPHSHISRHRFVRRQSTVRQLCRVSSHQLSAVSMPNCPKCEKPVYFGGYTTRTAKVRSNALSMIRPRRCGTDSCSHLHLKTWIAFQRKNAVRCGSV</sequence>
<organism evidence="1">
    <name type="scientific">Timema bartmani</name>
    <dbReference type="NCBI Taxonomy" id="61472"/>
    <lineage>
        <taxon>Eukaryota</taxon>
        <taxon>Metazoa</taxon>
        <taxon>Ecdysozoa</taxon>
        <taxon>Arthropoda</taxon>
        <taxon>Hexapoda</taxon>
        <taxon>Insecta</taxon>
        <taxon>Pterygota</taxon>
        <taxon>Neoptera</taxon>
        <taxon>Polyneoptera</taxon>
        <taxon>Phasmatodea</taxon>
        <taxon>Timematodea</taxon>
        <taxon>Timematoidea</taxon>
        <taxon>Timematidae</taxon>
        <taxon>Timema</taxon>
    </lineage>
</organism>
<dbReference type="AlphaFoldDB" id="A0A7R9I4Z5"/>
<reference evidence="1" key="1">
    <citation type="submission" date="2020-11" db="EMBL/GenBank/DDBJ databases">
        <authorList>
            <person name="Tran Van P."/>
        </authorList>
    </citation>
    <scope>NUCLEOTIDE SEQUENCE</scope>
</reference>
<proteinExistence type="predicted"/>